<organism evidence="1 2">
    <name type="scientific">Sorghum bicolor</name>
    <name type="common">Sorghum</name>
    <name type="synonym">Sorghum vulgare</name>
    <dbReference type="NCBI Taxonomy" id="4558"/>
    <lineage>
        <taxon>Eukaryota</taxon>
        <taxon>Viridiplantae</taxon>
        <taxon>Streptophyta</taxon>
        <taxon>Embryophyta</taxon>
        <taxon>Tracheophyta</taxon>
        <taxon>Spermatophyta</taxon>
        <taxon>Magnoliopsida</taxon>
        <taxon>Liliopsida</taxon>
        <taxon>Poales</taxon>
        <taxon>Poaceae</taxon>
        <taxon>PACMAD clade</taxon>
        <taxon>Panicoideae</taxon>
        <taxon>Andropogonodae</taxon>
        <taxon>Andropogoneae</taxon>
        <taxon>Sorghinae</taxon>
        <taxon>Sorghum</taxon>
    </lineage>
</organism>
<gene>
    <name evidence="1" type="ORF">SORBI_3003G256600</name>
</gene>
<reference evidence="2" key="2">
    <citation type="journal article" date="2018" name="Plant J.">
        <title>The Sorghum bicolor reference genome: improved assembly, gene annotations, a transcriptome atlas, and signatures of genome organization.</title>
        <authorList>
            <person name="McCormick R.F."/>
            <person name="Truong S.K."/>
            <person name="Sreedasyam A."/>
            <person name="Jenkins J."/>
            <person name="Shu S."/>
            <person name="Sims D."/>
            <person name="Kennedy M."/>
            <person name="Amirebrahimi M."/>
            <person name="Weers B.D."/>
            <person name="McKinley B."/>
            <person name="Mattison A."/>
            <person name="Morishige D.T."/>
            <person name="Grimwood J."/>
            <person name="Schmutz J."/>
            <person name="Mullet J.E."/>
        </authorList>
    </citation>
    <scope>NUCLEOTIDE SEQUENCE [LARGE SCALE GENOMIC DNA]</scope>
    <source>
        <strain evidence="2">cv. BTx623</strain>
    </source>
</reference>
<dbReference type="InParanoid" id="A0A1B6Q5F2"/>
<sequence length="75" mass="7978">MSQTRNGVLIVAETFQDVDSMSMKNSASSMLSGKKPAQAVVSLVGCIFDEFSLIAFSAIIGTGTGDHLNTWCFQS</sequence>
<protein>
    <submittedName>
        <fullName evidence="1">Uncharacterized protein</fullName>
    </submittedName>
</protein>
<evidence type="ECO:0000313" key="1">
    <source>
        <dbReference type="EMBL" id="KXG33115.1"/>
    </source>
</evidence>
<dbReference type="AlphaFoldDB" id="A0A1B6Q5F2"/>
<name>A0A1B6Q5F2_SORBI</name>
<reference evidence="1 2" key="1">
    <citation type="journal article" date="2009" name="Nature">
        <title>The Sorghum bicolor genome and the diversification of grasses.</title>
        <authorList>
            <person name="Paterson A.H."/>
            <person name="Bowers J.E."/>
            <person name="Bruggmann R."/>
            <person name="Dubchak I."/>
            <person name="Grimwood J."/>
            <person name="Gundlach H."/>
            <person name="Haberer G."/>
            <person name="Hellsten U."/>
            <person name="Mitros T."/>
            <person name="Poliakov A."/>
            <person name="Schmutz J."/>
            <person name="Spannagl M."/>
            <person name="Tang H."/>
            <person name="Wang X."/>
            <person name="Wicker T."/>
            <person name="Bharti A.K."/>
            <person name="Chapman J."/>
            <person name="Feltus F.A."/>
            <person name="Gowik U."/>
            <person name="Grigoriev I.V."/>
            <person name="Lyons E."/>
            <person name="Maher C.A."/>
            <person name="Martis M."/>
            <person name="Narechania A."/>
            <person name="Otillar R.P."/>
            <person name="Penning B.W."/>
            <person name="Salamov A.A."/>
            <person name="Wang Y."/>
            <person name="Zhang L."/>
            <person name="Carpita N.C."/>
            <person name="Freeling M."/>
            <person name="Gingle A.R."/>
            <person name="Hash C.T."/>
            <person name="Keller B."/>
            <person name="Klein P."/>
            <person name="Kresovich S."/>
            <person name="McCann M.C."/>
            <person name="Ming R."/>
            <person name="Peterson D.G."/>
            <person name="Mehboob-ur-Rahman"/>
            <person name="Ware D."/>
            <person name="Westhoff P."/>
            <person name="Mayer K.F."/>
            <person name="Messing J."/>
            <person name="Rokhsar D.S."/>
        </authorList>
    </citation>
    <scope>NUCLEOTIDE SEQUENCE [LARGE SCALE GENOMIC DNA]</scope>
    <source>
        <strain evidence="2">cv. BTx623</strain>
    </source>
</reference>
<keyword evidence="2" id="KW-1185">Reference proteome</keyword>
<proteinExistence type="predicted"/>
<dbReference type="Proteomes" id="UP000000768">
    <property type="component" value="Chromosome 3"/>
</dbReference>
<evidence type="ECO:0000313" key="2">
    <source>
        <dbReference type="Proteomes" id="UP000000768"/>
    </source>
</evidence>
<dbReference type="Gramene" id="KXG33115">
    <property type="protein sequence ID" value="KXG33115"/>
    <property type="gene ID" value="SORBI_3003G256600"/>
</dbReference>
<dbReference type="EMBL" id="CM000762">
    <property type="protein sequence ID" value="KXG33115.1"/>
    <property type="molecule type" value="Genomic_DNA"/>
</dbReference>
<accession>A0A1B6Q5F2</accession>